<evidence type="ECO:0000313" key="5">
    <source>
        <dbReference type="EMBL" id="SDI98170.1"/>
    </source>
</evidence>
<dbReference type="RefSeq" id="WP_090398969.1">
    <property type="nucleotide sequence ID" value="NZ_FNEN01000010.1"/>
</dbReference>
<proteinExistence type="predicted"/>
<dbReference type="InterPro" id="IPR050624">
    <property type="entry name" value="HTH-type_Tx_Regulator"/>
</dbReference>
<dbReference type="PROSITE" id="PS50977">
    <property type="entry name" value="HTH_TETR_2"/>
    <property type="match status" value="1"/>
</dbReference>
<dbReference type="InterPro" id="IPR001647">
    <property type="entry name" value="HTH_TetR"/>
</dbReference>
<sequence length="203" mass="23602">MPKGFKGYEKHVITNSLIEQGKVLFSKFGLQKTSINEITKNVGIAPGTFYKFYNSKEELYFEILEKEEEQIKKQFLSIDIQKDNQPKQEIKKLLLQTIDIIETNPLIRQLYFENNMEALLRKLPPEKLVEHYNNDSAALFPLIEKWQKEGVLLEANPEIIAAMLRSLFLLTLHKKEIGVEVYTETIELFIDLIVDGLIKEEGE</sequence>
<dbReference type="SUPFAM" id="SSF48498">
    <property type="entry name" value="Tetracyclin repressor-like, C-terminal domain"/>
    <property type="match status" value="1"/>
</dbReference>
<dbReference type="GO" id="GO:0003677">
    <property type="term" value="F:DNA binding"/>
    <property type="evidence" value="ECO:0007669"/>
    <property type="project" value="UniProtKB-UniRule"/>
</dbReference>
<keyword evidence="2 3" id="KW-0238">DNA-binding</keyword>
<accession>A0A1G8Q252</accession>
<evidence type="ECO:0000256" key="1">
    <source>
        <dbReference type="ARBA" id="ARBA00022491"/>
    </source>
</evidence>
<dbReference type="InterPro" id="IPR036271">
    <property type="entry name" value="Tet_transcr_reg_TetR-rel_C_sf"/>
</dbReference>
<dbReference type="OrthoDB" id="9812484at2"/>
<organism evidence="5 6">
    <name type="scientific">Natribacillus halophilus</name>
    <dbReference type="NCBI Taxonomy" id="549003"/>
    <lineage>
        <taxon>Bacteria</taxon>
        <taxon>Bacillati</taxon>
        <taxon>Bacillota</taxon>
        <taxon>Bacilli</taxon>
        <taxon>Bacillales</taxon>
        <taxon>Bacillaceae</taxon>
        <taxon>Natribacillus</taxon>
    </lineage>
</organism>
<feature type="domain" description="HTH tetR-type" evidence="4">
    <location>
        <begin position="11"/>
        <end position="71"/>
    </location>
</feature>
<dbReference type="Pfam" id="PF00440">
    <property type="entry name" value="TetR_N"/>
    <property type="match status" value="1"/>
</dbReference>
<feature type="DNA-binding region" description="H-T-H motif" evidence="3">
    <location>
        <begin position="34"/>
        <end position="53"/>
    </location>
</feature>
<evidence type="ECO:0000256" key="3">
    <source>
        <dbReference type="PROSITE-ProRule" id="PRU00335"/>
    </source>
</evidence>
<reference evidence="5 6" key="1">
    <citation type="submission" date="2016-10" db="EMBL/GenBank/DDBJ databases">
        <authorList>
            <person name="de Groot N.N."/>
        </authorList>
    </citation>
    <scope>NUCLEOTIDE SEQUENCE [LARGE SCALE GENOMIC DNA]</scope>
    <source>
        <strain evidence="5 6">DSM 21771</strain>
    </source>
</reference>
<dbReference type="InterPro" id="IPR009057">
    <property type="entry name" value="Homeodomain-like_sf"/>
</dbReference>
<evidence type="ECO:0000256" key="2">
    <source>
        <dbReference type="ARBA" id="ARBA00023125"/>
    </source>
</evidence>
<dbReference type="PANTHER" id="PTHR43479:SF11">
    <property type="entry name" value="ACREF_ENVCD OPERON REPRESSOR-RELATED"/>
    <property type="match status" value="1"/>
</dbReference>
<dbReference type="Gene3D" id="1.10.357.10">
    <property type="entry name" value="Tetracycline Repressor, domain 2"/>
    <property type="match status" value="1"/>
</dbReference>
<evidence type="ECO:0000259" key="4">
    <source>
        <dbReference type="PROSITE" id="PS50977"/>
    </source>
</evidence>
<keyword evidence="6" id="KW-1185">Reference proteome</keyword>
<dbReference type="AlphaFoldDB" id="A0A1G8Q252"/>
<name>A0A1G8Q252_9BACI</name>
<keyword evidence="1" id="KW-0678">Repressor</keyword>
<evidence type="ECO:0000313" key="6">
    <source>
        <dbReference type="Proteomes" id="UP000198853"/>
    </source>
</evidence>
<gene>
    <name evidence="5" type="ORF">SAMN04488123_11041</name>
</gene>
<dbReference type="EMBL" id="FNEN01000010">
    <property type="protein sequence ID" value="SDI98170.1"/>
    <property type="molecule type" value="Genomic_DNA"/>
</dbReference>
<dbReference type="PANTHER" id="PTHR43479">
    <property type="entry name" value="ACREF/ENVCD OPERON REPRESSOR-RELATED"/>
    <property type="match status" value="1"/>
</dbReference>
<protein>
    <submittedName>
        <fullName evidence="5">DNA-binding transcriptional regulator, AcrR family</fullName>
    </submittedName>
</protein>
<dbReference type="SUPFAM" id="SSF46689">
    <property type="entry name" value="Homeodomain-like"/>
    <property type="match status" value="1"/>
</dbReference>
<dbReference type="Proteomes" id="UP000198853">
    <property type="component" value="Unassembled WGS sequence"/>
</dbReference>